<name>A0A090EF66_MESPL</name>
<keyword evidence="2" id="KW-1185">Reference proteome</keyword>
<proteinExistence type="predicted"/>
<gene>
    <name evidence="1" type="ORF">MPL3356_60539</name>
</gene>
<evidence type="ECO:0000313" key="1">
    <source>
        <dbReference type="EMBL" id="CDX26758.1"/>
    </source>
</evidence>
<protein>
    <submittedName>
        <fullName evidence="1">Uncharacterized protein</fullName>
    </submittedName>
</protein>
<organism evidence="1 2">
    <name type="scientific">Mesorhizobium plurifarium</name>
    <dbReference type="NCBI Taxonomy" id="69974"/>
    <lineage>
        <taxon>Bacteria</taxon>
        <taxon>Pseudomonadati</taxon>
        <taxon>Pseudomonadota</taxon>
        <taxon>Alphaproteobacteria</taxon>
        <taxon>Hyphomicrobiales</taxon>
        <taxon>Phyllobacteriaceae</taxon>
        <taxon>Mesorhizobium</taxon>
    </lineage>
</organism>
<sequence length="63" mass="6884">MPVRDQFPDGDSFLKALRDWFAGQALAGMASVTLEDGDMVMGWADMSKAAYRAADEMIKARVA</sequence>
<accession>A0A090EF66</accession>
<reference evidence="2" key="1">
    <citation type="submission" date="2014-08" db="EMBL/GenBank/DDBJ databases">
        <authorList>
            <person name="Moulin L."/>
        </authorList>
    </citation>
    <scope>NUCLEOTIDE SEQUENCE [LARGE SCALE GENOMIC DNA]</scope>
</reference>
<dbReference type="AlphaFoldDB" id="A0A090EF66"/>
<dbReference type="EMBL" id="CCMZ01000056">
    <property type="protein sequence ID" value="CDX26758.1"/>
    <property type="molecule type" value="Genomic_DNA"/>
</dbReference>
<evidence type="ECO:0000313" key="2">
    <source>
        <dbReference type="Proteomes" id="UP000045285"/>
    </source>
</evidence>
<dbReference type="Proteomes" id="UP000045285">
    <property type="component" value="Unassembled WGS sequence"/>
</dbReference>